<organism evidence="2 3">
    <name type="scientific">Monilinia fructicola</name>
    <name type="common">Brown rot fungus</name>
    <name type="synonym">Ciboria fructicola</name>
    <dbReference type="NCBI Taxonomy" id="38448"/>
    <lineage>
        <taxon>Eukaryota</taxon>
        <taxon>Fungi</taxon>
        <taxon>Dikarya</taxon>
        <taxon>Ascomycota</taxon>
        <taxon>Pezizomycotina</taxon>
        <taxon>Leotiomycetes</taxon>
        <taxon>Helotiales</taxon>
        <taxon>Sclerotiniaceae</taxon>
        <taxon>Monilinia</taxon>
    </lineage>
</organism>
<dbReference type="Proteomes" id="UP000322873">
    <property type="component" value="Unassembled WGS sequence"/>
</dbReference>
<feature type="transmembrane region" description="Helical" evidence="1">
    <location>
        <begin position="27"/>
        <end position="50"/>
    </location>
</feature>
<evidence type="ECO:0000256" key="1">
    <source>
        <dbReference type="SAM" id="Phobius"/>
    </source>
</evidence>
<reference evidence="2 3" key="1">
    <citation type="submission" date="2019-06" db="EMBL/GenBank/DDBJ databases">
        <title>Genome Sequence of the Brown Rot Fungal Pathogen Monilinia fructicola.</title>
        <authorList>
            <person name="De Miccolis Angelini R.M."/>
            <person name="Landi L."/>
            <person name="Abate D."/>
            <person name="Pollastro S."/>
            <person name="Romanazzi G."/>
            <person name="Faretra F."/>
        </authorList>
    </citation>
    <scope>NUCLEOTIDE SEQUENCE [LARGE SCALE GENOMIC DNA]</scope>
    <source>
        <strain evidence="2 3">Mfrc123</strain>
    </source>
</reference>
<name>A0A5M9K444_MONFR</name>
<evidence type="ECO:0008006" key="4">
    <source>
        <dbReference type="Google" id="ProtNLM"/>
    </source>
</evidence>
<evidence type="ECO:0000313" key="3">
    <source>
        <dbReference type="Proteomes" id="UP000322873"/>
    </source>
</evidence>
<dbReference type="AlphaFoldDB" id="A0A5M9K444"/>
<keyword evidence="3" id="KW-1185">Reference proteome</keyword>
<protein>
    <recommendedName>
        <fullName evidence="4">Transmembrane protein</fullName>
    </recommendedName>
</protein>
<dbReference type="EMBL" id="VICG01000002">
    <property type="protein sequence ID" value="KAA8575219.1"/>
    <property type="molecule type" value="Genomic_DNA"/>
</dbReference>
<gene>
    <name evidence="2" type="ORF">EYC84_004413</name>
</gene>
<keyword evidence="1" id="KW-0812">Transmembrane</keyword>
<proteinExistence type="predicted"/>
<keyword evidence="1" id="KW-1133">Transmembrane helix</keyword>
<accession>A0A5M9K444</accession>
<evidence type="ECO:0000313" key="2">
    <source>
        <dbReference type="EMBL" id="KAA8575219.1"/>
    </source>
</evidence>
<sequence length="126" mass="14220">MTQQEQIQEHPLDPLNTFKFLLLVRPAIAFFTSLTSSDIIGIFVLFFYILDYKNRPSFPSRGITSSNTFIPVHNTLVLKSFSKSDHTLSLSLNAIALDALNQNTASTFRISNTQTVIRLNPTQEQT</sequence>
<comment type="caution">
    <text evidence="2">The sequence shown here is derived from an EMBL/GenBank/DDBJ whole genome shotgun (WGS) entry which is preliminary data.</text>
</comment>
<keyword evidence="1" id="KW-0472">Membrane</keyword>